<sequence>MNELASLLDHMERGRWPVQSDEEAWRLLATWAFQTECLQTDEAENVAWETEMRELLRRDLPYAEFVEQRMAALSRRLQARKLAQTNLRYKYGFKPRSGSLVRRDVRRFYRSWSED</sequence>
<gene>
    <name evidence="1" type="ORF">GCM10009747_31520</name>
</gene>
<proteinExistence type="predicted"/>
<dbReference type="Proteomes" id="UP001500506">
    <property type="component" value="Unassembled WGS sequence"/>
</dbReference>
<accession>A0ABN2L015</accession>
<name>A0ABN2L015_9MICO</name>
<protein>
    <submittedName>
        <fullName evidence="1">Uncharacterized protein</fullName>
    </submittedName>
</protein>
<dbReference type="EMBL" id="BAAANH010000007">
    <property type="protein sequence ID" value="GAA1768371.1"/>
    <property type="molecule type" value="Genomic_DNA"/>
</dbReference>
<dbReference type="RefSeq" id="WP_232499285.1">
    <property type="nucleotide sequence ID" value="NZ_BAAANH010000007.1"/>
</dbReference>
<keyword evidence="2" id="KW-1185">Reference proteome</keyword>
<comment type="caution">
    <text evidence="1">The sequence shown here is derived from an EMBL/GenBank/DDBJ whole genome shotgun (WGS) entry which is preliminary data.</text>
</comment>
<reference evidence="1 2" key="1">
    <citation type="journal article" date="2019" name="Int. J. Syst. Evol. Microbiol.">
        <title>The Global Catalogue of Microorganisms (GCM) 10K type strain sequencing project: providing services to taxonomists for standard genome sequencing and annotation.</title>
        <authorList>
            <consortium name="The Broad Institute Genomics Platform"/>
            <consortium name="The Broad Institute Genome Sequencing Center for Infectious Disease"/>
            <person name="Wu L."/>
            <person name="Ma J."/>
        </authorList>
    </citation>
    <scope>NUCLEOTIDE SEQUENCE [LARGE SCALE GENOMIC DNA]</scope>
    <source>
        <strain evidence="1 2">JCM 14319</strain>
    </source>
</reference>
<evidence type="ECO:0000313" key="1">
    <source>
        <dbReference type="EMBL" id="GAA1768371.1"/>
    </source>
</evidence>
<organism evidence="1 2">
    <name type="scientific">Agromyces humatus</name>
    <dbReference type="NCBI Taxonomy" id="279573"/>
    <lineage>
        <taxon>Bacteria</taxon>
        <taxon>Bacillati</taxon>
        <taxon>Actinomycetota</taxon>
        <taxon>Actinomycetes</taxon>
        <taxon>Micrococcales</taxon>
        <taxon>Microbacteriaceae</taxon>
        <taxon>Agromyces</taxon>
    </lineage>
</organism>
<evidence type="ECO:0000313" key="2">
    <source>
        <dbReference type="Proteomes" id="UP001500506"/>
    </source>
</evidence>